<comment type="caution">
    <text evidence="7">The sequence shown here is derived from an EMBL/GenBank/DDBJ whole genome shotgun (WGS) entry which is preliminary data.</text>
</comment>
<keyword evidence="7" id="KW-0675">Receptor</keyword>
<dbReference type="Proteomes" id="UP000188929">
    <property type="component" value="Unassembled WGS sequence"/>
</dbReference>
<dbReference type="InterPro" id="IPR012292">
    <property type="entry name" value="Globin/Proto"/>
</dbReference>
<keyword evidence="2 5" id="KW-0561">Oxygen transport</keyword>
<dbReference type="Pfam" id="PF00042">
    <property type="entry name" value="Globin"/>
    <property type="match status" value="1"/>
</dbReference>
<evidence type="ECO:0000256" key="3">
    <source>
        <dbReference type="ARBA" id="ARBA00022723"/>
    </source>
</evidence>
<evidence type="ECO:0000256" key="1">
    <source>
        <dbReference type="ARBA" id="ARBA00022617"/>
    </source>
</evidence>
<feature type="domain" description="Globin" evidence="6">
    <location>
        <begin position="1"/>
        <end position="134"/>
    </location>
</feature>
<keyword evidence="3" id="KW-0479">Metal-binding</keyword>
<dbReference type="InterPro" id="IPR000971">
    <property type="entry name" value="Globin"/>
</dbReference>
<dbReference type="GO" id="GO:0008941">
    <property type="term" value="F:nitric oxide dioxygenase NAD(P)H activity"/>
    <property type="evidence" value="ECO:0007669"/>
    <property type="project" value="TreeGrafter"/>
</dbReference>
<evidence type="ECO:0000256" key="2">
    <source>
        <dbReference type="ARBA" id="ARBA00022621"/>
    </source>
</evidence>
<accession>A0A1V2IBC0</accession>
<organism evidence="7 8">
    <name type="scientific">Pseudofrankia asymbiotica</name>
    <dbReference type="NCBI Taxonomy" id="1834516"/>
    <lineage>
        <taxon>Bacteria</taxon>
        <taxon>Bacillati</taxon>
        <taxon>Actinomycetota</taxon>
        <taxon>Actinomycetes</taxon>
        <taxon>Frankiales</taxon>
        <taxon>Frankiaceae</taxon>
        <taxon>Pseudofrankia</taxon>
    </lineage>
</organism>
<dbReference type="EMBL" id="MOMC01000025">
    <property type="protein sequence ID" value="ONH30508.1"/>
    <property type="molecule type" value="Genomic_DNA"/>
</dbReference>
<dbReference type="GO" id="GO:0046210">
    <property type="term" value="P:nitric oxide catabolic process"/>
    <property type="evidence" value="ECO:0007669"/>
    <property type="project" value="TreeGrafter"/>
</dbReference>
<dbReference type="InterPro" id="IPR009050">
    <property type="entry name" value="Globin-like_sf"/>
</dbReference>
<dbReference type="STRING" id="1834516.BL253_13555"/>
<dbReference type="PANTHER" id="PTHR43396">
    <property type="entry name" value="FLAVOHEMOPROTEIN"/>
    <property type="match status" value="1"/>
</dbReference>
<dbReference type="GO" id="GO:0046872">
    <property type="term" value="F:metal ion binding"/>
    <property type="evidence" value="ECO:0007669"/>
    <property type="project" value="UniProtKB-KW"/>
</dbReference>
<keyword evidence="1 5" id="KW-0349">Heme</keyword>
<dbReference type="AlphaFoldDB" id="A0A1V2IBC0"/>
<evidence type="ECO:0000256" key="4">
    <source>
        <dbReference type="ARBA" id="ARBA00023004"/>
    </source>
</evidence>
<dbReference type="RefSeq" id="WP_076816976.1">
    <property type="nucleotide sequence ID" value="NZ_MOMC01000025.1"/>
</dbReference>
<dbReference type="GO" id="GO:0071949">
    <property type="term" value="F:FAD binding"/>
    <property type="evidence" value="ECO:0007669"/>
    <property type="project" value="TreeGrafter"/>
</dbReference>
<dbReference type="SUPFAM" id="SSF46458">
    <property type="entry name" value="Globin-like"/>
    <property type="match status" value="1"/>
</dbReference>
<protein>
    <submittedName>
        <fullName evidence="7">Hemin receptor</fullName>
    </submittedName>
</protein>
<keyword evidence="4" id="KW-0408">Iron</keyword>
<dbReference type="OrthoDB" id="3213438at2"/>
<dbReference type="GO" id="GO:0071500">
    <property type="term" value="P:cellular response to nitrosative stress"/>
    <property type="evidence" value="ECO:0007669"/>
    <property type="project" value="TreeGrafter"/>
</dbReference>
<sequence length="139" mass="14706">MSPEEIRLVQETFGAVAPASDAVATLFYTRLFELDPALRAMFPADLTEQRGKLMNMLAVAVNGLSRLDSIVPAVQSLGVRHAGYGVTDAHYDTVAAALLATLAEGLGDAFTPPVRDAWTNAYTLLADTMKSAAHEAAAV</sequence>
<comment type="similarity">
    <text evidence="5">Belongs to the globin family.</text>
</comment>
<dbReference type="PROSITE" id="PS01033">
    <property type="entry name" value="GLOBIN"/>
    <property type="match status" value="1"/>
</dbReference>
<dbReference type="Gene3D" id="1.10.490.10">
    <property type="entry name" value="Globins"/>
    <property type="match status" value="1"/>
</dbReference>
<dbReference type="GO" id="GO:0005344">
    <property type="term" value="F:oxygen carrier activity"/>
    <property type="evidence" value="ECO:0007669"/>
    <property type="project" value="UniProtKB-KW"/>
</dbReference>
<evidence type="ECO:0000259" key="6">
    <source>
        <dbReference type="PROSITE" id="PS01033"/>
    </source>
</evidence>
<name>A0A1V2IBC0_9ACTN</name>
<evidence type="ECO:0000313" key="8">
    <source>
        <dbReference type="Proteomes" id="UP000188929"/>
    </source>
</evidence>
<keyword evidence="8" id="KW-1185">Reference proteome</keyword>
<evidence type="ECO:0000313" key="7">
    <source>
        <dbReference type="EMBL" id="ONH30508.1"/>
    </source>
</evidence>
<gene>
    <name evidence="7" type="ORF">BL253_13555</name>
</gene>
<dbReference type="CDD" id="cd12131">
    <property type="entry name" value="HGbI-like"/>
    <property type="match status" value="1"/>
</dbReference>
<dbReference type="GO" id="GO:0020037">
    <property type="term" value="F:heme binding"/>
    <property type="evidence" value="ECO:0007669"/>
    <property type="project" value="InterPro"/>
</dbReference>
<dbReference type="PANTHER" id="PTHR43396:SF3">
    <property type="entry name" value="FLAVOHEMOPROTEIN"/>
    <property type="match status" value="1"/>
</dbReference>
<keyword evidence="5" id="KW-0813">Transport</keyword>
<proteinExistence type="inferred from homology"/>
<reference evidence="8" key="1">
    <citation type="submission" date="2016-10" db="EMBL/GenBank/DDBJ databases">
        <title>Frankia sp. NRRL B-16386 Genome sequencing.</title>
        <authorList>
            <person name="Ghodhbane-Gtari F."/>
            <person name="Swanson E."/>
            <person name="Gueddou A."/>
            <person name="Hezbri K."/>
            <person name="Ktari K."/>
            <person name="Nouioui I."/>
            <person name="Morris K."/>
            <person name="Simpson S."/>
            <person name="Abebe-Akele F."/>
            <person name="Thomas K."/>
            <person name="Gtari M."/>
            <person name="Tisa L.S."/>
        </authorList>
    </citation>
    <scope>NUCLEOTIDE SEQUENCE [LARGE SCALE GENOMIC DNA]</scope>
    <source>
        <strain evidence="8">NRRL B-16386</strain>
    </source>
</reference>
<dbReference type="GO" id="GO:0019825">
    <property type="term" value="F:oxygen binding"/>
    <property type="evidence" value="ECO:0007669"/>
    <property type="project" value="InterPro"/>
</dbReference>
<evidence type="ECO:0000256" key="5">
    <source>
        <dbReference type="RuleBase" id="RU000356"/>
    </source>
</evidence>